<gene>
    <name evidence="1" type="ORF">SAMN04488242_1573</name>
</gene>
<evidence type="ECO:0000313" key="1">
    <source>
        <dbReference type="EMBL" id="SDL43287.1"/>
    </source>
</evidence>
<reference evidence="1 2" key="1">
    <citation type="submission" date="2016-10" db="EMBL/GenBank/DDBJ databases">
        <authorList>
            <person name="de Groot N.N."/>
        </authorList>
    </citation>
    <scope>NUCLEOTIDE SEQUENCE [LARGE SCALE GENOMIC DNA]</scope>
    <source>
        <strain evidence="1 2">CGMCC 1.9159</strain>
    </source>
</reference>
<accession>A0A1G9K0B2</accession>
<dbReference type="RefSeq" id="WP_093250651.1">
    <property type="nucleotide sequence ID" value="NZ_FNGP01000002.1"/>
</dbReference>
<dbReference type="OrthoDB" id="3733423at2"/>
<keyword evidence="2" id="KW-1185">Reference proteome</keyword>
<name>A0A1G9K0B2_9ACTN</name>
<sequence>MSDPADFAAELGRALTGETLPLTSPLLEDLVGDLRDLGWGAEQLGLLRQARQESGEPWPFPVRRDVVAEVGFAVFHARLAALRDALGLTGLQTMQRASRALTAEERRLAADRPPHWG</sequence>
<evidence type="ECO:0000313" key="2">
    <source>
        <dbReference type="Proteomes" id="UP000199475"/>
    </source>
</evidence>
<dbReference type="STRING" id="686624.SAMN04488242_1573"/>
<dbReference type="AlphaFoldDB" id="A0A1G9K0B2"/>
<organism evidence="1 2">
    <name type="scientific">Tessaracoccus oleiagri</name>
    <dbReference type="NCBI Taxonomy" id="686624"/>
    <lineage>
        <taxon>Bacteria</taxon>
        <taxon>Bacillati</taxon>
        <taxon>Actinomycetota</taxon>
        <taxon>Actinomycetes</taxon>
        <taxon>Propionibacteriales</taxon>
        <taxon>Propionibacteriaceae</taxon>
        <taxon>Tessaracoccus</taxon>
    </lineage>
</organism>
<proteinExistence type="predicted"/>
<dbReference type="Proteomes" id="UP000199475">
    <property type="component" value="Unassembled WGS sequence"/>
</dbReference>
<dbReference type="EMBL" id="FNGP01000002">
    <property type="protein sequence ID" value="SDL43287.1"/>
    <property type="molecule type" value="Genomic_DNA"/>
</dbReference>
<protein>
    <submittedName>
        <fullName evidence="1">Uncharacterized protein</fullName>
    </submittedName>
</protein>